<dbReference type="Proteomes" id="UP000593758">
    <property type="component" value="Chromosome"/>
</dbReference>
<dbReference type="Gene3D" id="3.90.79.20">
    <property type="match status" value="1"/>
</dbReference>
<dbReference type="InterPro" id="IPR000086">
    <property type="entry name" value="NUDIX_hydrolase_dom"/>
</dbReference>
<dbReference type="GO" id="GO:0035529">
    <property type="term" value="F:NADH pyrophosphatase activity"/>
    <property type="evidence" value="ECO:0007669"/>
    <property type="project" value="TreeGrafter"/>
</dbReference>
<dbReference type="InterPro" id="IPR015376">
    <property type="entry name" value="Znr_NADH_PPase"/>
</dbReference>
<dbReference type="InterPro" id="IPR015375">
    <property type="entry name" value="NADH_PPase-like_N"/>
</dbReference>
<dbReference type="InterPro" id="IPR015797">
    <property type="entry name" value="NUDIX_hydrolase-like_dom_sf"/>
</dbReference>
<dbReference type="GO" id="GO:0006742">
    <property type="term" value="P:NADP+ catabolic process"/>
    <property type="evidence" value="ECO:0007669"/>
    <property type="project" value="TreeGrafter"/>
</dbReference>
<dbReference type="PROSITE" id="PS51462">
    <property type="entry name" value="NUDIX"/>
    <property type="match status" value="1"/>
</dbReference>
<evidence type="ECO:0000259" key="10">
    <source>
        <dbReference type="PROSITE" id="PS51462"/>
    </source>
</evidence>
<protein>
    <recommendedName>
        <fullName evidence="4">NAD(+) diphosphatase</fullName>
        <ecNumber evidence="4">3.6.1.22</ecNumber>
    </recommendedName>
</protein>
<dbReference type="RefSeq" id="WP_193498433.1">
    <property type="nucleotide sequence ID" value="NZ_CP063169.1"/>
</dbReference>
<evidence type="ECO:0000256" key="1">
    <source>
        <dbReference type="ARBA" id="ARBA00001946"/>
    </source>
</evidence>
<dbReference type="AlphaFoldDB" id="A0A7M1SW41"/>
<evidence type="ECO:0000256" key="6">
    <source>
        <dbReference type="ARBA" id="ARBA00022801"/>
    </source>
</evidence>
<accession>A0A7M1SW41</accession>
<dbReference type="NCBIfam" id="NF001299">
    <property type="entry name" value="PRK00241.1"/>
    <property type="match status" value="1"/>
</dbReference>
<comment type="catalytic activity">
    <reaction evidence="9">
        <text>a 5'-end NAD(+)-phospho-ribonucleoside in mRNA + H2O = a 5'-end phospho-adenosine-phospho-ribonucleoside in mRNA + beta-nicotinamide D-ribonucleotide + 2 H(+)</text>
        <dbReference type="Rhea" id="RHEA:60876"/>
        <dbReference type="Rhea" id="RHEA-COMP:15698"/>
        <dbReference type="Rhea" id="RHEA-COMP:15719"/>
        <dbReference type="ChEBI" id="CHEBI:14649"/>
        <dbReference type="ChEBI" id="CHEBI:15377"/>
        <dbReference type="ChEBI" id="CHEBI:15378"/>
        <dbReference type="ChEBI" id="CHEBI:144029"/>
        <dbReference type="ChEBI" id="CHEBI:144051"/>
    </reaction>
    <physiologicalReaction direction="left-to-right" evidence="9">
        <dbReference type="Rhea" id="RHEA:60877"/>
    </physiologicalReaction>
</comment>
<sequence length="306" mass="33640">MDSDLLPLARPGIDRDARQRGRAELIGELRAQAGTRVVHVREGRVAATSQPDGDPRLVLDVAATDRSLWLYLGRDEEAAYLAAVEEASEQTSRRTDDPQGASSANYLSIRDVGWQLSGRDAALAATALALANWHATHRFCPRCGTATEIIDAGWVRRCPVDSSQHFPRTDPAVIMAITDPDDRLLLGHATHWPEGQYSVPAGFVEPGESLEAAVRREVHEETAVRVDEVTYRASQPWPFPASLMLGFRGRTQDREPAPDGVEISAAQFVTRDEVTRACANGSMRLPRPTSIACSLIEEWFGRPLPR</sequence>
<keyword evidence="7" id="KW-0460">Magnesium</keyword>
<dbReference type="InterPro" id="IPR020476">
    <property type="entry name" value="Nudix_hydrolase"/>
</dbReference>
<keyword evidence="6 11" id="KW-0378">Hydrolase</keyword>
<evidence type="ECO:0000256" key="7">
    <source>
        <dbReference type="ARBA" id="ARBA00022842"/>
    </source>
</evidence>
<dbReference type="Gene3D" id="3.90.79.10">
    <property type="entry name" value="Nucleoside Triphosphate Pyrophosphohydrolase"/>
    <property type="match status" value="1"/>
</dbReference>
<dbReference type="SUPFAM" id="SSF55811">
    <property type="entry name" value="Nudix"/>
    <property type="match status" value="1"/>
</dbReference>
<dbReference type="CDD" id="cd03429">
    <property type="entry name" value="NUDIX_NADH_pyrophosphatase_Nudt13"/>
    <property type="match status" value="1"/>
</dbReference>
<evidence type="ECO:0000256" key="4">
    <source>
        <dbReference type="ARBA" id="ARBA00012381"/>
    </source>
</evidence>
<dbReference type="EC" id="3.6.1.22" evidence="4"/>
<comment type="cofactor">
    <cofactor evidence="1">
        <name>Mg(2+)</name>
        <dbReference type="ChEBI" id="CHEBI:18420"/>
    </cofactor>
</comment>
<dbReference type="KEGG" id="halt:IM660_05795"/>
<keyword evidence="12" id="KW-1185">Reference proteome</keyword>
<evidence type="ECO:0000256" key="3">
    <source>
        <dbReference type="ARBA" id="ARBA00009595"/>
    </source>
</evidence>
<name>A0A7M1SW41_9MICO</name>
<dbReference type="InterPro" id="IPR049734">
    <property type="entry name" value="NudC-like_C"/>
</dbReference>
<evidence type="ECO:0000256" key="5">
    <source>
        <dbReference type="ARBA" id="ARBA00022723"/>
    </source>
</evidence>
<evidence type="ECO:0000313" key="12">
    <source>
        <dbReference type="Proteomes" id="UP000593758"/>
    </source>
</evidence>
<dbReference type="EMBL" id="CP063169">
    <property type="protein sequence ID" value="QOR71779.1"/>
    <property type="molecule type" value="Genomic_DNA"/>
</dbReference>
<comment type="cofactor">
    <cofactor evidence="2">
        <name>Zn(2+)</name>
        <dbReference type="ChEBI" id="CHEBI:29105"/>
    </cofactor>
</comment>
<organism evidence="11 12">
    <name type="scientific">Ruania alkalisoli</name>
    <dbReference type="NCBI Taxonomy" id="2779775"/>
    <lineage>
        <taxon>Bacteria</taxon>
        <taxon>Bacillati</taxon>
        <taxon>Actinomycetota</taxon>
        <taxon>Actinomycetes</taxon>
        <taxon>Micrococcales</taxon>
        <taxon>Ruaniaceae</taxon>
        <taxon>Ruania</taxon>
    </lineage>
</organism>
<feature type="domain" description="Nudix hydrolase" evidence="10">
    <location>
        <begin position="167"/>
        <end position="291"/>
    </location>
</feature>
<dbReference type="GO" id="GO:0005829">
    <property type="term" value="C:cytosol"/>
    <property type="evidence" value="ECO:0007669"/>
    <property type="project" value="TreeGrafter"/>
</dbReference>
<comment type="similarity">
    <text evidence="3">Belongs to the Nudix hydrolase family. NudC subfamily.</text>
</comment>
<evidence type="ECO:0000256" key="9">
    <source>
        <dbReference type="ARBA" id="ARBA00023679"/>
    </source>
</evidence>
<reference evidence="11 12" key="1">
    <citation type="submission" date="2020-10" db="EMBL/GenBank/DDBJ databases">
        <title>Haloactinobacterium sp. RN3S43, a bacterium isolated from saline soil.</title>
        <authorList>
            <person name="Sun J.-Q."/>
        </authorList>
    </citation>
    <scope>NUCLEOTIDE SEQUENCE [LARGE SCALE GENOMIC DNA]</scope>
    <source>
        <strain evidence="11 12">RN3S43</strain>
    </source>
</reference>
<evidence type="ECO:0000313" key="11">
    <source>
        <dbReference type="EMBL" id="QOR71779.1"/>
    </source>
</evidence>
<dbReference type="PANTHER" id="PTHR42904:SF6">
    <property type="entry name" value="NAD-CAPPED RNA HYDROLASE NUDT12"/>
    <property type="match status" value="1"/>
</dbReference>
<dbReference type="GO" id="GO:0019677">
    <property type="term" value="P:NAD+ catabolic process"/>
    <property type="evidence" value="ECO:0007669"/>
    <property type="project" value="TreeGrafter"/>
</dbReference>
<keyword evidence="5" id="KW-0479">Metal-binding</keyword>
<gene>
    <name evidence="11" type="primary">nudC</name>
    <name evidence="11" type="ORF">IM660_05795</name>
</gene>
<evidence type="ECO:0000256" key="8">
    <source>
        <dbReference type="ARBA" id="ARBA00023027"/>
    </source>
</evidence>
<dbReference type="Pfam" id="PF00293">
    <property type="entry name" value="NUDIX"/>
    <property type="match status" value="1"/>
</dbReference>
<dbReference type="InterPro" id="IPR050241">
    <property type="entry name" value="NAD-cap_RNA_hydrolase_NudC"/>
</dbReference>
<proteinExistence type="inferred from homology"/>
<dbReference type="PRINTS" id="PR00502">
    <property type="entry name" value="NUDIXFAMILY"/>
</dbReference>
<keyword evidence="8" id="KW-0520">NAD</keyword>
<evidence type="ECO:0000256" key="2">
    <source>
        <dbReference type="ARBA" id="ARBA00001947"/>
    </source>
</evidence>
<dbReference type="Pfam" id="PF09297">
    <property type="entry name" value="Zn_ribbon_NUD"/>
    <property type="match status" value="1"/>
</dbReference>
<dbReference type="GO" id="GO:0046872">
    <property type="term" value="F:metal ion binding"/>
    <property type="evidence" value="ECO:0007669"/>
    <property type="project" value="UniProtKB-KW"/>
</dbReference>
<dbReference type="PANTHER" id="PTHR42904">
    <property type="entry name" value="NUDIX HYDROLASE, NUDC SUBFAMILY"/>
    <property type="match status" value="1"/>
</dbReference>
<dbReference type="Pfam" id="PF09296">
    <property type="entry name" value="NUDIX-like"/>
    <property type="match status" value="1"/>
</dbReference>